<dbReference type="EMBL" id="BMSX01000001">
    <property type="protein sequence ID" value="GGQ90166.1"/>
    <property type="molecule type" value="Genomic_DNA"/>
</dbReference>
<accession>A0A918BU88</accession>
<evidence type="ECO:0000313" key="3">
    <source>
        <dbReference type="Proteomes" id="UP000658320"/>
    </source>
</evidence>
<organism evidence="2 3">
    <name type="scientific">Streptomyces aurantiogriseus</name>
    <dbReference type="NCBI Taxonomy" id="66870"/>
    <lineage>
        <taxon>Bacteria</taxon>
        <taxon>Bacillati</taxon>
        <taxon>Actinomycetota</taxon>
        <taxon>Actinomycetes</taxon>
        <taxon>Kitasatosporales</taxon>
        <taxon>Streptomycetaceae</taxon>
        <taxon>Streptomyces</taxon>
    </lineage>
</organism>
<dbReference type="AlphaFoldDB" id="A0A918BU88"/>
<evidence type="ECO:0000256" key="1">
    <source>
        <dbReference type="SAM" id="MobiDB-lite"/>
    </source>
</evidence>
<reference evidence="2" key="2">
    <citation type="submission" date="2020-09" db="EMBL/GenBank/DDBJ databases">
        <authorList>
            <person name="Sun Q."/>
            <person name="Ohkuma M."/>
        </authorList>
    </citation>
    <scope>NUCLEOTIDE SEQUENCE</scope>
    <source>
        <strain evidence="2">JCM 4346</strain>
    </source>
</reference>
<evidence type="ECO:0000313" key="2">
    <source>
        <dbReference type="EMBL" id="GGQ90166.1"/>
    </source>
</evidence>
<gene>
    <name evidence="2" type="ORF">GCM10010251_00290</name>
</gene>
<protein>
    <submittedName>
        <fullName evidence="2">Uncharacterized protein</fullName>
    </submittedName>
</protein>
<feature type="region of interest" description="Disordered" evidence="1">
    <location>
        <begin position="33"/>
        <end position="62"/>
    </location>
</feature>
<keyword evidence="3" id="KW-1185">Reference proteome</keyword>
<name>A0A918BU88_9ACTN</name>
<reference evidence="2" key="1">
    <citation type="journal article" date="2014" name="Int. J. Syst. Evol. Microbiol.">
        <title>Complete genome sequence of Corynebacterium casei LMG S-19264T (=DSM 44701T), isolated from a smear-ripened cheese.</title>
        <authorList>
            <consortium name="US DOE Joint Genome Institute (JGI-PGF)"/>
            <person name="Walter F."/>
            <person name="Albersmeier A."/>
            <person name="Kalinowski J."/>
            <person name="Ruckert C."/>
        </authorList>
    </citation>
    <scope>NUCLEOTIDE SEQUENCE</scope>
    <source>
        <strain evidence="2">JCM 4346</strain>
    </source>
</reference>
<sequence>MGPVGLGEVVDGGTGHHHVFSAVTLAGYAGGPRCGHGRDHRHATGRPGQAGSEGGAGRPQGRTAGCRAEFEYLCHASWTRFPPWGLYAPDVTFAQHGETDACLAPHTPPDARLVPAGSSTDGVSHALMCPALPLYPI</sequence>
<comment type="caution">
    <text evidence="2">The sequence shown here is derived from an EMBL/GenBank/DDBJ whole genome shotgun (WGS) entry which is preliminary data.</text>
</comment>
<dbReference type="Proteomes" id="UP000658320">
    <property type="component" value="Unassembled WGS sequence"/>
</dbReference>
<proteinExistence type="predicted"/>